<accession>A0AAV1KKU2</accession>
<evidence type="ECO:0000313" key="2">
    <source>
        <dbReference type="EMBL" id="CAK1583410.1"/>
    </source>
</evidence>
<protein>
    <submittedName>
        <fullName evidence="2">Uncharacterized protein</fullName>
    </submittedName>
</protein>
<evidence type="ECO:0000313" key="3">
    <source>
        <dbReference type="Proteomes" id="UP001314205"/>
    </source>
</evidence>
<sequence length="487" mass="55057">MSSKRVVPAIDMVASKNKNKVLCSTPEHRIESPSRDSDSLCDSDAASPVPFLCTQDGTEGETDVIWNHYTPKSGNAKIQSKNTTPLSRRPKKSIRPKILEKPIPKRKTVKPSQKRNELLQDLFELNQHLQEFINNKTTKSTIVDKHDIEDDIFNDSQEYSPKCGVRNNTCLRKNVLSSKFTKPESENGIESDDSMNECLLRASQMVEENIFNIDAPKKRSINDVPNNYNLSINPSINFKMDHDSMDAILNSIKLESPCAKRLKKCDSSQLNNDSFDSFVGNLNDSVLERLTQMPSKMQTPIRTTETKTEKSTELCLESPCMKSLFSRHNSMPESPSITDLNKPSTSGMVFGRYNSMPIDKNDQKEPGDSPIRCTPEEIKKKHQLAREKLLAKRQLPFTTSQTQSLSTQSLPEQSTVSKKFKFQPKVPSSNAFKTNINKLSDSSCEKPPDKLNTNINTNTVNIKSLIEKKRQEALMKLRLRKQAKAKT</sequence>
<gene>
    <name evidence="2" type="ORF">PARMNEM_LOCUS4807</name>
</gene>
<dbReference type="EMBL" id="CAVLGL010000057">
    <property type="protein sequence ID" value="CAK1583410.1"/>
    <property type="molecule type" value="Genomic_DNA"/>
</dbReference>
<evidence type="ECO:0000256" key="1">
    <source>
        <dbReference type="SAM" id="MobiDB-lite"/>
    </source>
</evidence>
<dbReference type="Proteomes" id="UP001314205">
    <property type="component" value="Unassembled WGS sequence"/>
</dbReference>
<proteinExistence type="predicted"/>
<comment type="caution">
    <text evidence="2">The sequence shown here is derived from an EMBL/GenBank/DDBJ whole genome shotgun (WGS) entry which is preliminary data.</text>
</comment>
<feature type="region of interest" description="Disordered" evidence="1">
    <location>
        <begin position="69"/>
        <end position="96"/>
    </location>
</feature>
<keyword evidence="3" id="KW-1185">Reference proteome</keyword>
<reference evidence="2 3" key="1">
    <citation type="submission" date="2023-11" db="EMBL/GenBank/DDBJ databases">
        <authorList>
            <person name="Hedman E."/>
            <person name="Englund M."/>
            <person name="Stromberg M."/>
            <person name="Nyberg Akerstrom W."/>
            <person name="Nylinder S."/>
            <person name="Jareborg N."/>
            <person name="Kallberg Y."/>
            <person name="Kronander E."/>
        </authorList>
    </citation>
    <scope>NUCLEOTIDE SEQUENCE [LARGE SCALE GENOMIC DNA]</scope>
</reference>
<dbReference type="AlphaFoldDB" id="A0AAV1KKU2"/>
<organism evidence="2 3">
    <name type="scientific">Parnassius mnemosyne</name>
    <name type="common">clouded apollo</name>
    <dbReference type="NCBI Taxonomy" id="213953"/>
    <lineage>
        <taxon>Eukaryota</taxon>
        <taxon>Metazoa</taxon>
        <taxon>Ecdysozoa</taxon>
        <taxon>Arthropoda</taxon>
        <taxon>Hexapoda</taxon>
        <taxon>Insecta</taxon>
        <taxon>Pterygota</taxon>
        <taxon>Neoptera</taxon>
        <taxon>Endopterygota</taxon>
        <taxon>Lepidoptera</taxon>
        <taxon>Glossata</taxon>
        <taxon>Ditrysia</taxon>
        <taxon>Papilionoidea</taxon>
        <taxon>Papilionidae</taxon>
        <taxon>Parnassiinae</taxon>
        <taxon>Parnassini</taxon>
        <taxon>Parnassius</taxon>
        <taxon>Driopa</taxon>
    </lineage>
</organism>
<name>A0AAV1KKU2_9NEOP</name>
<feature type="compositionally biased region" description="Polar residues" evidence="1">
    <location>
        <begin position="70"/>
        <end position="86"/>
    </location>
</feature>